<proteinExistence type="predicted"/>
<evidence type="ECO:0000313" key="1">
    <source>
        <dbReference type="EMBL" id="KAJ2807561.1"/>
    </source>
</evidence>
<reference evidence="1" key="1">
    <citation type="submission" date="2022-07" db="EMBL/GenBank/DDBJ databases">
        <title>Phylogenomic reconstructions and comparative analyses of Kickxellomycotina fungi.</title>
        <authorList>
            <person name="Reynolds N.K."/>
            <person name="Stajich J.E."/>
            <person name="Barry K."/>
            <person name="Grigoriev I.V."/>
            <person name="Crous P."/>
            <person name="Smith M.E."/>
        </authorList>
    </citation>
    <scope>NUCLEOTIDE SEQUENCE</scope>
    <source>
        <strain evidence="1">BCRC 34780</strain>
    </source>
</reference>
<evidence type="ECO:0000313" key="2">
    <source>
        <dbReference type="Proteomes" id="UP001140087"/>
    </source>
</evidence>
<sequence>MPPMDPALQALVARHGGVVDKELIAAIWAEHGADRCRDIVRILADADSCDGSAATDGETASATWSESLSSQSALSAATDAGRGPSSKVLPNDEAVEPIATPEILTEFLVACFPECGRDYLATKVQGMFCGRGHAAFPVDPVEAIAMVSSAFDNDVETVDVQQYQGPAARTRDTSLAAIQAQYAAPRSKSKPHGRTKHKARARPPARSAPLDTASGNAWSAIGAELDFLCKAFPTIAASTVHSTYHACGASSDRAAAELSELAAAREARQRPLRSPVPETRSAARTPSLSPSPAAVAHMVKALQALFPDHPAAVLEQAAAECADADAAAERILGLGDAAVPNERRGKSKWRPAGGLAHYRIQPAASDCADVVDDGPSERVSLNDLSTSAREWVATHPTDPAVCRRRAAAEVERRNELYTKAAQAYARRHSLGHSGVTALFYSTEAQKHDQRARVWRMRAAHASVAAIRDKDASIVDLHGLSSAEAVAVVKDALATRRADAAAGVAAAARPLHIVTGLGNHSVGRRARIYPSVLAVLRSGGWRFVEGDGYIDLLS</sequence>
<dbReference type="Proteomes" id="UP001140087">
    <property type="component" value="Unassembled WGS sequence"/>
</dbReference>
<accession>A0ACC1LG99</accession>
<comment type="caution">
    <text evidence="1">The sequence shown here is derived from an EMBL/GenBank/DDBJ whole genome shotgun (WGS) entry which is preliminary data.</text>
</comment>
<dbReference type="EMBL" id="JANBUN010000048">
    <property type="protein sequence ID" value="KAJ2807561.1"/>
    <property type="molecule type" value="Genomic_DNA"/>
</dbReference>
<gene>
    <name evidence="1" type="ORF">H4R21_000428</name>
</gene>
<protein>
    <submittedName>
        <fullName evidence="1">Uncharacterized protein</fullName>
    </submittedName>
</protein>
<keyword evidence="2" id="KW-1185">Reference proteome</keyword>
<organism evidence="1 2">
    <name type="scientific">Coemansia helicoidea</name>
    <dbReference type="NCBI Taxonomy" id="1286919"/>
    <lineage>
        <taxon>Eukaryota</taxon>
        <taxon>Fungi</taxon>
        <taxon>Fungi incertae sedis</taxon>
        <taxon>Zoopagomycota</taxon>
        <taxon>Kickxellomycotina</taxon>
        <taxon>Kickxellomycetes</taxon>
        <taxon>Kickxellales</taxon>
        <taxon>Kickxellaceae</taxon>
        <taxon>Coemansia</taxon>
    </lineage>
</organism>
<name>A0ACC1LG99_9FUNG</name>